<dbReference type="InterPro" id="IPR032710">
    <property type="entry name" value="NTF2-like_dom_sf"/>
</dbReference>
<feature type="domain" description="SnoaL-like" evidence="1">
    <location>
        <begin position="9"/>
        <end position="107"/>
    </location>
</feature>
<evidence type="ECO:0000313" key="2">
    <source>
        <dbReference type="EMBL" id="QEH61853.1"/>
    </source>
</evidence>
<evidence type="ECO:0000313" key="3">
    <source>
        <dbReference type="Proteomes" id="UP000323144"/>
    </source>
</evidence>
<sequence>MTKIEIMNKFYDAFSKADWKTMNSLYATDVVFEDNAFGELDHKKVTSMWQMLLENKESMDFSFQIIKVDGVDCVNWVTKYEFGPKRNKVTNSVIAKMEIENDKIIYHKDEFDFKVWAKQAIGFAGKLFGGKKWFQRKIQQAANQKLDQFMGK</sequence>
<dbReference type="Gene3D" id="3.10.450.50">
    <property type="match status" value="1"/>
</dbReference>
<dbReference type="EMBL" id="CP043026">
    <property type="protein sequence ID" value="QEH61853.1"/>
    <property type="molecule type" value="Genomic_DNA"/>
</dbReference>
<dbReference type="RefSeq" id="WP_166508234.1">
    <property type="nucleotide sequence ID" value="NZ_CP043026.1"/>
</dbReference>
<gene>
    <name evidence="2" type="ORF">SCHIN_v1c06560</name>
</gene>
<name>A0A5B9Y4Z2_9MOLU</name>
<accession>A0A5B9Y4Z2</accession>
<dbReference type="SUPFAM" id="SSF54427">
    <property type="entry name" value="NTF2-like"/>
    <property type="match status" value="1"/>
</dbReference>
<dbReference type="Pfam" id="PF12680">
    <property type="entry name" value="SnoaL_2"/>
    <property type="match status" value="1"/>
</dbReference>
<organism evidence="2 3">
    <name type="scientific">Spiroplasma chinense</name>
    <dbReference type="NCBI Taxonomy" id="216932"/>
    <lineage>
        <taxon>Bacteria</taxon>
        <taxon>Bacillati</taxon>
        <taxon>Mycoplasmatota</taxon>
        <taxon>Mollicutes</taxon>
        <taxon>Entomoplasmatales</taxon>
        <taxon>Spiroplasmataceae</taxon>
        <taxon>Spiroplasma</taxon>
    </lineage>
</organism>
<dbReference type="AlphaFoldDB" id="A0A5B9Y4Z2"/>
<protein>
    <submittedName>
        <fullName evidence="2">Nuclear transport factor 2 family protein</fullName>
    </submittedName>
</protein>
<dbReference type="Proteomes" id="UP000323144">
    <property type="component" value="Chromosome"/>
</dbReference>
<reference evidence="2 3" key="1">
    <citation type="submission" date="2019-08" db="EMBL/GenBank/DDBJ databases">
        <title>Complete genome sequence of Spiroplasma chinense CCH (DSM 19755).</title>
        <authorList>
            <person name="Shen H.-Y."/>
            <person name="Lin Y.-C."/>
            <person name="Chou L."/>
            <person name="Kuo C.-H."/>
        </authorList>
    </citation>
    <scope>NUCLEOTIDE SEQUENCE [LARGE SCALE GENOMIC DNA]</scope>
    <source>
        <strain evidence="2 3">CCH</strain>
    </source>
</reference>
<dbReference type="InterPro" id="IPR037401">
    <property type="entry name" value="SnoaL-like"/>
</dbReference>
<dbReference type="KEGG" id="schi:SCHIN_v1c06560"/>
<evidence type="ECO:0000259" key="1">
    <source>
        <dbReference type="Pfam" id="PF12680"/>
    </source>
</evidence>
<keyword evidence="3" id="KW-1185">Reference proteome</keyword>
<proteinExistence type="predicted"/>